<dbReference type="Proteomes" id="UP000298030">
    <property type="component" value="Unassembled WGS sequence"/>
</dbReference>
<name>A0A4Y7RL62_COPMI</name>
<dbReference type="AlphaFoldDB" id="A0A4Y7RL62"/>
<comment type="caution">
    <text evidence="1">The sequence shown here is derived from an EMBL/GenBank/DDBJ whole genome shotgun (WGS) entry which is preliminary data.</text>
</comment>
<proteinExistence type="predicted"/>
<organism evidence="1 2">
    <name type="scientific">Coprinellus micaceus</name>
    <name type="common">Glistening ink-cap mushroom</name>
    <name type="synonym">Coprinus micaceus</name>
    <dbReference type="NCBI Taxonomy" id="71717"/>
    <lineage>
        <taxon>Eukaryota</taxon>
        <taxon>Fungi</taxon>
        <taxon>Dikarya</taxon>
        <taxon>Basidiomycota</taxon>
        <taxon>Agaricomycotina</taxon>
        <taxon>Agaricomycetes</taxon>
        <taxon>Agaricomycetidae</taxon>
        <taxon>Agaricales</taxon>
        <taxon>Agaricineae</taxon>
        <taxon>Psathyrellaceae</taxon>
        <taxon>Coprinellus</taxon>
    </lineage>
</organism>
<reference evidence="1 2" key="1">
    <citation type="journal article" date="2019" name="Nat. Ecol. Evol.">
        <title>Megaphylogeny resolves global patterns of mushroom evolution.</title>
        <authorList>
            <person name="Varga T."/>
            <person name="Krizsan K."/>
            <person name="Foldi C."/>
            <person name="Dima B."/>
            <person name="Sanchez-Garcia M."/>
            <person name="Sanchez-Ramirez S."/>
            <person name="Szollosi G.J."/>
            <person name="Szarkandi J.G."/>
            <person name="Papp V."/>
            <person name="Albert L."/>
            <person name="Andreopoulos W."/>
            <person name="Angelini C."/>
            <person name="Antonin V."/>
            <person name="Barry K.W."/>
            <person name="Bougher N.L."/>
            <person name="Buchanan P."/>
            <person name="Buyck B."/>
            <person name="Bense V."/>
            <person name="Catcheside P."/>
            <person name="Chovatia M."/>
            <person name="Cooper J."/>
            <person name="Damon W."/>
            <person name="Desjardin D."/>
            <person name="Finy P."/>
            <person name="Geml J."/>
            <person name="Haridas S."/>
            <person name="Hughes K."/>
            <person name="Justo A."/>
            <person name="Karasinski D."/>
            <person name="Kautmanova I."/>
            <person name="Kiss B."/>
            <person name="Kocsube S."/>
            <person name="Kotiranta H."/>
            <person name="LaButti K.M."/>
            <person name="Lechner B.E."/>
            <person name="Liimatainen K."/>
            <person name="Lipzen A."/>
            <person name="Lukacs Z."/>
            <person name="Mihaltcheva S."/>
            <person name="Morgado L.N."/>
            <person name="Niskanen T."/>
            <person name="Noordeloos M.E."/>
            <person name="Ohm R.A."/>
            <person name="Ortiz-Santana B."/>
            <person name="Ovrebo C."/>
            <person name="Racz N."/>
            <person name="Riley R."/>
            <person name="Savchenko A."/>
            <person name="Shiryaev A."/>
            <person name="Soop K."/>
            <person name="Spirin V."/>
            <person name="Szebenyi C."/>
            <person name="Tomsovsky M."/>
            <person name="Tulloss R.E."/>
            <person name="Uehling J."/>
            <person name="Grigoriev I.V."/>
            <person name="Vagvolgyi C."/>
            <person name="Papp T."/>
            <person name="Martin F.M."/>
            <person name="Miettinen O."/>
            <person name="Hibbett D.S."/>
            <person name="Nagy L.G."/>
        </authorList>
    </citation>
    <scope>NUCLEOTIDE SEQUENCE [LARGE SCALE GENOMIC DNA]</scope>
    <source>
        <strain evidence="1 2">FP101781</strain>
    </source>
</reference>
<protein>
    <submittedName>
        <fullName evidence="1">Uncharacterized protein</fullName>
    </submittedName>
</protein>
<dbReference type="EMBL" id="QPFP01000503">
    <property type="protein sequence ID" value="TEB09479.1"/>
    <property type="molecule type" value="Genomic_DNA"/>
</dbReference>
<gene>
    <name evidence="1" type="ORF">FA13DRAFT_1106618</name>
</gene>
<evidence type="ECO:0000313" key="2">
    <source>
        <dbReference type="Proteomes" id="UP000298030"/>
    </source>
</evidence>
<accession>A0A4Y7RL62</accession>
<keyword evidence="2" id="KW-1185">Reference proteome</keyword>
<sequence>MARRILPQCHLLDGPLRPSAGSIDDNDEHQVPRFVGVLDYSADFCQGVFSLSHPHRQVRHMPNVGSCRELSSSVALTPRKLTALLRSNEIKRRSDRKM</sequence>
<evidence type="ECO:0000313" key="1">
    <source>
        <dbReference type="EMBL" id="TEB09479.1"/>
    </source>
</evidence>